<feature type="compositionally biased region" description="Basic and acidic residues" evidence="1">
    <location>
        <begin position="34"/>
        <end position="50"/>
    </location>
</feature>
<evidence type="ECO:0000313" key="2">
    <source>
        <dbReference type="EMBL" id="KAF5704620.1"/>
    </source>
</evidence>
<name>A0A8H5Y4K4_9HYPO</name>
<evidence type="ECO:0000256" key="1">
    <source>
        <dbReference type="SAM" id="MobiDB-lite"/>
    </source>
</evidence>
<gene>
    <name evidence="2" type="ORF">FMUND_12426</name>
</gene>
<dbReference type="AlphaFoldDB" id="A0A8H5Y4K4"/>
<feature type="compositionally biased region" description="Pro residues" evidence="1">
    <location>
        <begin position="227"/>
        <end position="241"/>
    </location>
</feature>
<protein>
    <recommendedName>
        <fullName evidence="4">C2H2-type domain-containing protein</fullName>
    </recommendedName>
</protein>
<organism evidence="2 3">
    <name type="scientific">Fusarium mundagurra</name>
    <dbReference type="NCBI Taxonomy" id="1567541"/>
    <lineage>
        <taxon>Eukaryota</taxon>
        <taxon>Fungi</taxon>
        <taxon>Dikarya</taxon>
        <taxon>Ascomycota</taxon>
        <taxon>Pezizomycotina</taxon>
        <taxon>Sordariomycetes</taxon>
        <taxon>Hypocreomycetidae</taxon>
        <taxon>Hypocreales</taxon>
        <taxon>Nectriaceae</taxon>
        <taxon>Fusarium</taxon>
        <taxon>Fusarium fujikuroi species complex</taxon>
    </lineage>
</organism>
<evidence type="ECO:0008006" key="4">
    <source>
        <dbReference type="Google" id="ProtNLM"/>
    </source>
</evidence>
<dbReference type="OrthoDB" id="3564303at2759"/>
<proteinExistence type="predicted"/>
<feature type="region of interest" description="Disordered" evidence="1">
    <location>
        <begin position="1"/>
        <end position="55"/>
    </location>
</feature>
<evidence type="ECO:0000313" key="3">
    <source>
        <dbReference type="Proteomes" id="UP000544331"/>
    </source>
</evidence>
<reference evidence="2 3" key="1">
    <citation type="submission" date="2020-05" db="EMBL/GenBank/DDBJ databases">
        <title>Identification and distribution of gene clusters putatively required for synthesis of sphingolipid metabolism inhibitors in phylogenetically diverse species of the filamentous fungus Fusarium.</title>
        <authorList>
            <person name="Kim H.-S."/>
            <person name="Busman M."/>
            <person name="Brown D.W."/>
            <person name="Divon H."/>
            <person name="Uhlig S."/>
            <person name="Proctor R.H."/>
        </authorList>
    </citation>
    <scope>NUCLEOTIDE SEQUENCE [LARGE SCALE GENOMIC DNA]</scope>
    <source>
        <strain evidence="2 3">NRRL 66235</strain>
    </source>
</reference>
<keyword evidence="3" id="KW-1185">Reference proteome</keyword>
<comment type="caution">
    <text evidence="2">The sequence shown here is derived from an EMBL/GenBank/DDBJ whole genome shotgun (WGS) entry which is preliminary data.</text>
</comment>
<sequence>MNVGSREPRQVAGELVLQRPGRDQSPQPGRGANKRRERDGPRYPHGKDEIESFECPFSKHDPHRYEECRGHRLTRVSDVTQHIKRRHLLVEVNIDSDRNVREEDIVLYCPECRDLFRGRDASRKLRVHSTDKPRCQRANIKQTGVTLPREFEALLLTLRSNKGKSEEDRWYIIWDFCFPEERRPGSPYVEISVPRQQMESILCDAFRSIRGAQSIITRAMDKIYKTSPPPGSSSFVPPQPQPNSVQTAPAPTYKPTSYPPSNPAFTSQPMQPQTQGFNHNSGQPSAGVPATPNTFTNYSAPSPVPAFGAYTNSGNNIIPPEDSTVHDSGYPYIPYGGHANASFQSESQDKDFANTYWNYSPHF</sequence>
<accession>A0A8H5Y4K4</accession>
<dbReference type="PANTHER" id="PTHR38166:SF1">
    <property type="entry name" value="C2H2-TYPE DOMAIN-CONTAINING PROTEIN"/>
    <property type="match status" value="1"/>
</dbReference>
<dbReference type="EMBL" id="JAAOAN010000511">
    <property type="protein sequence ID" value="KAF5704620.1"/>
    <property type="molecule type" value="Genomic_DNA"/>
</dbReference>
<dbReference type="PANTHER" id="PTHR38166">
    <property type="entry name" value="C2H2-TYPE DOMAIN-CONTAINING PROTEIN-RELATED"/>
    <property type="match status" value="1"/>
</dbReference>
<feature type="region of interest" description="Disordered" evidence="1">
    <location>
        <begin position="226"/>
        <end position="288"/>
    </location>
</feature>
<feature type="compositionally biased region" description="Polar residues" evidence="1">
    <location>
        <begin position="263"/>
        <end position="284"/>
    </location>
</feature>
<dbReference type="Proteomes" id="UP000544331">
    <property type="component" value="Unassembled WGS sequence"/>
</dbReference>